<dbReference type="InterPro" id="IPR058163">
    <property type="entry name" value="LysR-type_TF_proteobact-type"/>
</dbReference>
<proteinExistence type="inferred from homology"/>
<keyword evidence="4" id="KW-0804">Transcription</keyword>
<sequence length="290" mass="31823">MSRKISKQGLPPLDWLKVFEAAGRHGSFTAAAEEFGATQAAVSQRIRNLESWLGRQLFIRSARGVSLTVDGESYLPLVHDSLRALEQGTENLFGHSVRELRIAAQPSHLEMLLLPRLTVFSESYPDMRIVTETVPKRQDFEAADRALHIRYGRGVWDGREGVLLANEVLQPMTAPEHAKAWRSLPAIELRGERPGWSEWARVTGEGEPEMGPVSVDSMGHALRAARRGIGVVLGSRALASSLLQTGQLECAAAPELATIDGYWMTWPASLGKSKRQAEVLASLTAALQNL</sequence>
<keyword evidence="7" id="KW-1185">Reference proteome</keyword>
<dbReference type="PRINTS" id="PR00039">
    <property type="entry name" value="HTHLYSR"/>
</dbReference>
<feature type="domain" description="HTH lysR-type" evidence="5">
    <location>
        <begin position="11"/>
        <end position="68"/>
    </location>
</feature>
<evidence type="ECO:0000259" key="5">
    <source>
        <dbReference type="PROSITE" id="PS50931"/>
    </source>
</evidence>
<evidence type="ECO:0000256" key="3">
    <source>
        <dbReference type="ARBA" id="ARBA00023125"/>
    </source>
</evidence>
<dbReference type="PROSITE" id="PS50931">
    <property type="entry name" value="HTH_LYSR"/>
    <property type="match status" value="1"/>
</dbReference>
<evidence type="ECO:0000256" key="2">
    <source>
        <dbReference type="ARBA" id="ARBA00023015"/>
    </source>
</evidence>
<evidence type="ECO:0000256" key="4">
    <source>
        <dbReference type="ARBA" id="ARBA00023163"/>
    </source>
</evidence>
<evidence type="ECO:0000313" key="7">
    <source>
        <dbReference type="Proteomes" id="UP000766629"/>
    </source>
</evidence>
<dbReference type="PANTHER" id="PTHR30537:SF79">
    <property type="entry name" value="TRANSCRIPTIONAL REGULATOR-RELATED"/>
    <property type="match status" value="1"/>
</dbReference>
<protein>
    <submittedName>
        <fullName evidence="6">LysR family transcriptional regulator</fullName>
    </submittedName>
</protein>
<gene>
    <name evidence="6" type="ORF">KUV26_02450</name>
</gene>
<dbReference type="SUPFAM" id="SSF53850">
    <property type="entry name" value="Periplasmic binding protein-like II"/>
    <property type="match status" value="1"/>
</dbReference>
<evidence type="ECO:0000256" key="1">
    <source>
        <dbReference type="ARBA" id="ARBA00009437"/>
    </source>
</evidence>
<dbReference type="InterPro" id="IPR036390">
    <property type="entry name" value="WH_DNA-bd_sf"/>
</dbReference>
<reference evidence="6 7" key="1">
    <citation type="submission" date="2021-06" db="EMBL/GenBank/DDBJ databases">
        <title>50 bacteria genomes isolated from Dapeng, Shenzhen, China.</title>
        <authorList>
            <person name="Zheng W."/>
            <person name="Yu S."/>
            <person name="Huang Y."/>
        </authorList>
    </citation>
    <scope>NUCLEOTIDE SEQUENCE [LARGE SCALE GENOMIC DNA]</scope>
    <source>
        <strain evidence="6 7">DP1N14-2</strain>
    </source>
</reference>
<dbReference type="EMBL" id="JAHVJA010000001">
    <property type="protein sequence ID" value="MBY6138287.1"/>
    <property type="molecule type" value="Genomic_DNA"/>
</dbReference>
<name>A0ABS7NAQ7_9RHOB</name>
<evidence type="ECO:0000313" key="6">
    <source>
        <dbReference type="EMBL" id="MBY6138287.1"/>
    </source>
</evidence>
<keyword evidence="3" id="KW-0238">DNA-binding</keyword>
<dbReference type="Gene3D" id="3.40.190.10">
    <property type="entry name" value="Periplasmic binding protein-like II"/>
    <property type="match status" value="2"/>
</dbReference>
<dbReference type="InterPro" id="IPR036388">
    <property type="entry name" value="WH-like_DNA-bd_sf"/>
</dbReference>
<dbReference type="SUPFAM" id="SSF46785">
    <property type="entry name" value="Winged helix' DNA-binding domain"/>
    <property type="match status" value="1"/>
</dbReference>
<accession>A0ABS7NAQ7</accession>
<dbReference type="Pfam" id="PF00126">
    <property type="entry name" value="HTH_1"/>
    <property type="match status" value="1"/>
</dbReference>
<organism evidence="6 7">
    <name type="scientific">Leisingera daeponensis</name>
    <dbReference type="NCBI Taxonomy" id="405746"/>
    <lineage>
        <taxon>Bacteria</taxon>
        <taxon>Pseudomonadati</taxon>
        <taxon>Pseudomonadota</taxon>
        <taxon>Alphaproteobacteria</taxon>
        <taxon>Rhodobacterales</taxon>
        <taxon>Roseobacteraceae</taxon>
        <taxon>Leisingera</taxon>
    </lineage>
</organism>
<keyword evidence="2" id="KW-0805">Transcription regulation</keyword>
<dbReference type="Gene3D" id="1.10.10.10">
    <property type="entry name" value="Winged helix-like DNA-binding domain superfamily/Winged helix DNA-binding domain"/>
    <property type="match status" value="1"/>
</dbReference>
<dbReference type="Pfam" id="PF03466">
    <property type="entry name" value="LysR_substrate"/>
    <property type="match status" value="1"/>
</dbReference>
<dbReference type="PANTHER" id="PTHR30537">
    <property type="entry name" value="HTH-TYPE TRANSCRIPTIONAL REGULATOR"/>
    <property type="match status" value="1"/>
</dbReference>
<dbReference type="RefSeq" id="WP_222507200.1">
    <property type="nucleotide sequence ID" value="NZ_JAHVJA010000001.1"/>
</dbReference>
<dbReference type="InterPro" id="IPR005119">
    <property type="entry name" value="LysR_subst-bd"/>
</dbReference>
<dbReference type="Proteomes" id="UP000766629">
    <property type="component" value="Unassembled WGS sequence"/>
</dbReference>
<comment type="caution">
    <text evidence="6">The sequence shown here is derived from an EMBL/GenBank/DDBJ whole genome shotgun (WGS) entry which is preliminary data.</text>
</comment>
<dbReference type="InterPro" id="IPR000847">
    <property type="entry name" value="LysR_HTH_N"/>
</dbReference>
<comment type="similarity">
    <text evidence="1">Belongs to the LysR transcriptional regulatory family.</text>
</comment>